<feature type="non-terminal residue" evidence="1">
    <location>
        <position position="389"/>
    </location>
</feature>
<evidence type="ECO:0000313" key="1">
    <source>
        <dbReference type="EMBL" id="KAJ1677824.1"/>
    </source>
</evidence>
<organism evidence="1 2">
    <name type="scientific">Spiromyces aspiralis</name>
    <dbReference type="NCBI Taxonomy" id="68401"/>
    <lineage>
        <taxon>Eukaryota</taxon>
        <taxon>Fungi</taxon>
        <taxon>Fungi incertae sedis</taxon>
        <taxon>Zoopagomycota</taxon>
        <taxon>Kickxellomycotina</taxon>
        <taxon>Kickxellomycetes</taxon>
        <taxon>Kickxellales</taxon>
        <taxon>Kickxellaceae</taxon>
        <taxon>Spiromyces</taxon>
    </lineage>
</organism>
<sequence>QVVAPPKPSAYRCVALPSVPLHRRSRIVELTLLLGPTMFDKLSRKSCDSGCGGILDTKKGSNATRLVGLRQRLRGNRSKQRPYSEFEVIHNPMPNRHFAYVSSTLRNNSNIGAARSSTSFLESSLAVEADRAAPLASTSSIHARGGHIAWTAAHSNQYSASATDVNFGYRSASSSDGIHTPERKTDHDNTELIGEGLYSELARAISSFLFTDESNSRWPASLLDCLDQLGPKSTAGYCLDDIAMAMRDRNALDHSTALVVVQHMVRSALDSAKMEDVLDQVHLKSLLAQNQALHESINSSCEGRRHQQTLLDGFNKLMRLHDQNKEAYQAAMNRVHDAEKRIHVFQKNIYRARIEQSRVAHRLMHHCIGLLSATIRSHAGLLNDIETRH</sequence>
<dbReference type="Proteomes" id="UP001145114">
    <property type="component" value="Unassembled WGS sequence"/>
</dbReference>
<proteinExistence type="predicted"/>
<gene>
    <name evidence="1" type="ORF">EV182_005362</name>
</gene>
<comment type="caution">
    <text evidence="1">The sequence shown here is derived from an EMBL/GenBank/DDBJ whole genome shotgun (WGS) entry which is preliminary data.</text>
</comment>
<evidence type="ECO:0000313" key="2">
    <source>
        <dbReference type="Proteomes" id="UP001145114"/>
    </source>
</evidence>
<accession>A0ACC1HU08</accession>
<name>A0ACC1HU08_9FUNG</name>
<protein>
    <submittedName>
        <fullName evidence="1">Uncharacterized protein</fullName>
    </submittedName>
</protein>
<reference evidence="1" key="1">
    <citation type="submission" date="2022-06" db="EMBL/GenBank/DDBJ databases">
        <title>Phylogenomic reconstructions and comparative analyses of Kickxellomycotina fungi.</title>
        <authorList>
            <person name="Reynolds N.K."/>
            <person name="Stajich J.E."/>
            <person name="Barry K."/>
            <person name="Grigoriev I.V."/>
            <person name="Crous P."/>
            <person name="Smith M.E."/>
        </authorList>
    </citation>
    <scope>NUCLEOTIDE SEQUENCE</scope>
    <source>
        <strain evidence="1">RSA 2271</strain>
    </source>
</reference>
<dbReference type="EMBL" id="JAMZIH010001884">
    <property type="protein sequence ID" value="KAJ1677824.1"/>
    <property type="molecule type" value="Genomic_DNA"/>
</dbReference>
<feature type="non-terminal residue" evidence="1">
    <location>
        <position position="1"/>
    </location>
</feature>
<keyword evidence="2" id="KW-1185">Reference proteome</keyword>